<feature type="chain" id="PRO_5035000425" description="Ig-like domain-containing protein" evidence="10">
    <location>
        <begin position="39"/>
        <end position="567"/>
    </location>
</feature>
<feature type="transmembrane region" description="Helical" evidence="9">
    <location>
        <begin position="507"/>
        <end position="530"/>
    </location>
</feature>
<dbReference type="Proteomes" id="UP000694380">
    <property type="component" value="Unplaced"/>
</dbReference>
<evidence type="ECO:0000256" key="7">
    <source>
        <dbReference type="ARBA" id="ARBA00023319"/>
    </source>
</evidence>
<proteinExistence type="predicted"/>
<evidence type="ECO:0000256" key="2">
    <source>
        <dbReference type="ARBA" id="ARBA00022475"/>
    </source>
</evidence>
<dbReference type="InterPro" id="IPR003599">
    <property type="entry name" value="Ig_sub"/>
</dbReference>
<dbReference type="GO" id="GO:0019903">
    <property type="term" value="F:protein phosphatase binding"/>
    <property type="evidence" value="ECO:0007669"/>
    <property type="project" value="UniProtKB-ARBA"/>
</dbReference>
<evidence type="ECO:0000256" key="6">
    <source>
        <dbReference type="ARBA" id="ARBA00023180"/>
    </source>
</evidence>
<dbReference type="InterPro" id="IPR013783">
    <property type="entry name" value="Ig-like_fold"/>
</dbReference>
<feature type="domain" description="Ig-like" evidence="11">
    <location>
        <begin position="401"/>
        <end position="489"/>
    </location>
</feature>
<evidence type="ECO:0000256" key="3">
    <source>
        <dbReference type="ARBA" id="ARBA00022729"/>
    </source>
</evidence>
<keyword evidence="9" id="KW-1133">Transmembrane helix</keyword>
<reference evidence="12" key="1">
    <citation type="submission" date="2025-08" db="UniProtKB">
        <authorList>
            <consortium name="Ensembl"/>
        </authorList>
    </citation>
    <scope>IDENTIFICATION</scope>
</reference>
<keyword evidence="2" id="KW-1003">Cell membrane</keyword>
<dbReference type="GeneTree" id="ENSGT01050000244808"/>
<keyword evidence="13" id="KW-1185">Reference proteome</keyword>
<dbReference type="InterPro" id="IPR003598">
    <property type="entry name" value="Ig_sub2"/>
</dbReference>
<dbReference type="SMART" id="SM00409">
    <property type="entry name" value="IG"/>
    <property type="match status" value="5"/>
</dbReference>
<evidence type="ECO:0000256" key="8">
    <source>
        <dbReference type="SAM" id="MobiDB-lite"/>
    </source>
</evidence>
<dbReference type="GO" id="GO:0009897">
    <property type="term" value="C:external side of plasma membrane"/>
    <property type="evidence" value="ECO:0007669"/>
    <property type="project" value="TreeGrafter"/>
</dbReference>
<keyword evidence="3 10" id="KW-0732">Signal</keyword>
<dbReference type="GO" id="GO:0006955">
    <property type="term" value="P:immune response"/>
    <property type="evidence" value="ECO:0007669"/>
    <property type="project" value="TreeGrafter"/>
</dbReference>
<dbReference type="SMART" id="SM00408">
    <property type="entry name" value="IGc2"/>
    <property type="match status" value="5"/>
</dbReference>
<protein>
    <recommendedName>
        <fullName evidence="11">Ig-like domain-containing protein</fullName>
    </recommendedName>
</protein>
<dbReference type="Pfam" id="PF13895">
    <property type="entry name" value="Ig_2"/>
    <property type="match status" value="2"/>
</dbReference>
<dbReference type="FunFam" id="2.60.40.10:FF:000217">
    <property type="entry name" value="High affinity immunoglobulin gamma Fc receptor I"/>
    <property type="match status" value="1"/>
</dbReference>
<accession>A0A8C3FSS2</accession>
<sequence>MQRGACFAAVRQQAPFTEPRMPGRAALLVLALGLAATAQKPTLTLDPPWSTVFMGESVTLTCSTSHPPGRRFTWYHNNKFFRSTEENSLRIENINMGAPCRYQCEAPGSRRSDPVQLTISNDWLILQAPYYAVFEGDQMRLRCYGWRGAKVSGISYYRDGKKVEPSHVNSELFIKQAKTRDSGRYHCTGSMRTEIIFSDVSSPKVSISVQELFSSPVLRAAHSGDPIEGSPVTLSCVTQLNPQKSDTLLQRFFYKDSRALGEAWSSPDYHIPVAGLQDSGSYHCEVQVSSVWKQSPKLKIAVKRIPVSRVSLEVQPLRGQVTEGERLVLNCSVTMGTGPITFSWYREDSNQSLRTETRSSQRMVYEIPAATETDTGEYYCMASNGNAPAPSPRVKVAVKVPVSGATIAADRMGPEVMAGESLNLSCSVESGTAPLFKWLHNAQELAAISGLGPPTAVGNTLYFGSVQLGHGGNYQCIASNQLSPQRVFQARSEILAITVIEHASSRVVVPVTVSFLFLLMGVTAALVFYFKCWKKAEGMVFNAQGRDTRLPAQHEPPGQRLPPPGSL</sequence>
<evidence type="ECO:0000259" key="11">
    <source>
        <dbReference type="PROSITE" id="PS50835"/>
    </source>
</evidence>
<dbReference type="FunFam" id="2.60.40.10:FF:000357">
    <property type="entry name" value="Fc receptor like 1"/>
    <property type="match status" value="1"/>
</dbReference>
<dbReference type="InterPro" id="IPR036179">
    <property type="entry name" value="Ig-like_dom_sf"/>
</dbReference>
<dbReference type="InterPro" id="IPR050488">
    <property type="entry name" value="Ig_Fc_receptor"/>
</dbReference>
<keyword evidence="9" id="KW-0812">Transmembrane</keyword>
<dbReference type="PANTHER" id="PTHR11481">
    <property type="entry name" value="IMMUNOGLOBULIN FC RECEPTOR"/>
    <property type="match status" value="1"/>
</dbReference>
<feature type="domain" description="Ig-like" evidence="11">
    <location>
        <begin position="135"/>
        <end position="208"/>
    </location>
</feature>
<keyword evidence="5" id="KW-1015">Disulfide bond</keyword>
<evidence type="ECO:0000256" key="10">
    <source>
        <dbReference type="SAM" id="SignalP"/>
    </source>
</evidence>
<dbReference type="Ensembl" id="ENSCPBT00000014524.1">
    <property type="protein sequence ID" value="ENSCPBP00000012173.1"/>
    <property type="gene ID" value="ENSCPBG00000009220.1"/>
</dbReference>
<keyword evidence="6" id="KW-0325">Glycoprotein</keyword>
<feature type="signal peptide" evidence="10">
    <location>
        <begin position="1"/>
        <end position="38"/>
    </location>
</feature>
<dbReference type="AlphaFoldDB" id="A0A8C3FSS2"/>
<comment type="subcellular location">
    <subcellularLocation>
        <location evidence="1">Cell membrane</location>
    </subcellularLocation>
</comment>
<dbReference type="GO" id="GO:0004888">
    <property type="term" value="F:transmembrane signaling receptor activity"/>
    <property type="evidence" value="ECO:0007669"/>
    <property type="project" value="TreeGrafter"/>
</dbReference>
<dbReference type="GO" id="GO:0007166">
    <property type="term" value="P:cell surface receptor signaling pathway"/>
    <property type="evidence" value="ECO:0007669"/>
    <property type="project" value="TreeGrafter"/>
</dbReference>
<feature type="region of interest" description="Disordered" evidence="8">
    <location>
        <begin position="548"/>
        <end position="567"/>
    </location>
</feature>
<name>A0A8C3FSS2_CHRPI</name>
<keyword evidence="7" id="KW-0393">Immunoglobulin domain</keyword>
<evidence type="ECO:0000256" key="4">
    <source>
        <dbReference type="ARBA" id="ARBA00023136"/>
    </source>
</evidence>
<dbReference type="CDD" id="cd00096">
    <property type="entry name" value="Ig"/>
    <property type="match status" value="1"/>
</dbReference>
<dbReference type="InterPro" id="IPR007110">
    <property type="entry name" value="Ig-like_dom"/>
</dbReference>
<dbReference type="PANTHER" id="PTHR11481:SF64">
    <property type="entry name" value="FC RECEPTOR-LIKE PROTEIN 4"/>
    <property type="match status" value="1"/>
</dbReference>
<dbReference type="Gene3D" id="2.60.40.10">
    <property type="entry name" value="Immunoglobulins"/>
    <property type="match status" value="5"/>
</dbReference>
<organism evidence="12 13">
    <name type="scientific">Chrysemys picta bellii</name>
    <name type="common">Western painted turtle</name>
    <name type="synonym">Emys bellii</name>
    <dbReference type="NCBI Taxonomy" id="8478"/>
    <lineage>
        <taxon>Eukaryota</taxon>
        <taxon>Metazoa</taxon>
        <taxon>Chordata</taxon>
        <taxon>Craniata</taxon>
        <taxon>Vertebrata</taxon>
        <taxon>Euteleostomi</taxon>
        <taxon>Archelosauria</taxon>
        <taxon>Testudinata</taxon>
        <taxon>Testudines</taxon>
        <taxon>Cryptodira</taxon>
        <taxon>Durocryptodira</taxon>
        <taxon>Testudinoidea</taxon>
        <taxon>Emydidae</taxon>
        <taxon>Chrysemys</taxon>
    </lineage>
</organism>
<dbReference type="SUPFAM" id="SSF48726">
    <property type="entry name" value="Immunoglobulin"/>
    <property type="match status" value="5"/>
</dbReference>
<evidence type="ECO:0000256" key="1">
    <source>
        <dbReference type="ARBA" id="ARBA00004236"/>
    </source>
</evidence>
<evidence type="ECO:0000256" key="5">
    <source>
        <dbReference type="ARBA" id="ARBA00023157"/>
    </source>
</evidence>
<evidence type="ECO:0000313" key="12">
    <source>
        <dbReference type="Ensembl" id="ENSCPBP00000012173.1"/>
    </source>
</evidence>
<keyword evidence="4 9" id="KW-0472">Membrane</keyword>
<evidence type="ECO:0000313" key="13">
    <source>
        <dbReference type="Proteomes" id="UP000694380"/>
    </source>
</evidence>
<dbReference type="Pfam" id="PF13927">
    <property type="entry name" value="Ig_3"/>
    <property type="match status" value="3"/>
</dbReference>
<evidence type="ECO:0000256" key="9">
    <source>
        <dbReference type="SAM" id="Phobius"/>
    </source>
</evidence>
<dbReference type="OMA" id="TERSYAV"/>
<reference evidence="12" key="2">
    <citation type="submission" date="2025-09" db="UniProtKB">
        <authorList>
            <consortium name="Ensembl"/>
        </authorList>
    </citation>
    <scope>IDENTIFICATION</scope>
</reference>
<feature type="domain" description="Ig-like" evidence="11">
    <location>
        <begin position="296"/>
        <end position="397"/>
    </location>
</feature>
<feature type="domain" description="Ig-like" evidence="11">
    <location>
        <begin position="41"/>
        <end position="120"/>
    </location>
</feature>
<dbReference type="PROSITE" id="PS50835">
    <property type="entry name" value="IG_LIKE"/>
    <property type="match status" value="4"/>
</dbReference>